<dbReference type="InterPro" id="IPR026832">
    <property type="entry name" value="Asteroid"/>
</dbReference>
<dbReference type="Ensembl" id="ENSELUT00000015749.3">
    <property type="protein sequence ID" value="ENSELUP00000002417.3"/>
    <property type="gene ID" value="ENSELUG00000003769.3"/>
</dbReference>
<dbReference type="Proteomes" id="UP000265140">
    <property type="component" value="Chromosome 20"/>
</dbReference>
<dbReference type="PANTHER" id="PTHR15665:SF1">
    <property type="entry name" value="PROTEIN ASTEROID HOMOLOG 1"/>
    <property type="match status" value="1"/>
</dbReference>
<dbReference type="STRING" id="8010.ENSELUP00000002417"/>
<dbReference type="AlphaFoldDB" id="A0A3P8XH29"/>
<evidence type="ECO:0000313" key="3">
    <source>
        <dbReference type="Ensembl" id="ENSELUP00000002417.3"/>
    </source>
</evidence>
<feature type="compositionally biased region" description="Basic residues" evidence="2">
    <location>
        <begin position="666"/>
        <end position="675"/>
    </location>
</feature>
<evidence type="ECO:0000313" key="4">
    <source>
        <dbReference type="Proteomes" id="UP000265140"/>
    </source>
</evidence>
<dbReference type="OMA" id="DARCWYE"/>
<dbReference type="SUPFAM" id="SSF88723">
    <property type="entry name" value="PIN domain-like"/>
    <property type="match status" value="1"/>
</dbReference>
<organism evidence="3 4">
    <name type="scientific">Esox lucius</name>
    <name type="common">Northern pike</name>
    <dbReference type="NCBI Taxonomy" id="8010"/>
    <lineage>
        <taxon>Eukaryota</taxon>
        <taxon>Metazoa</taxon>
        <taxon>Chordata</taxon>
        <taxon>Craniata</taxon>
        <taxon>Vertebrata</taxon>
        <taxon>Euteleostomi</taxon>
        <taxon>Actinopterygii</taxon>
        <taxon>Neopterygii</taxon>
        <taxon>Teleostei</taxon>
        <taxon>Protacanthopterygii</taxon>
        <taxon>Esociformes</taxon>
        <taxon>Esocidae</taxon>
        <taxon>Esox</taxon>
    </lineage>
</organism>
<dbReference type="GeneTree" id="ENSGT00390000010145"/>
<proteinExistence type="inferred from homology"/>
<accession>A0A3P8XH29</accession>
<feature type="region of interest" description="Disordered" evidence="2">
    <location>
        <begin position="642"/>
        <end position="693"/>
    </location>
</feature>
<evidence type="ECO:0000256" key="2">
    <source>
        <dbReference type="SAM" id="MobiDB-lite"/>
    </source>
</evidence>
<dbReference type="InterPro" id="IPR029060">
    <property type="entry name" value="PIN-like_dom_sf"/>
</dbReference>
<dbReference type="Gene3D" id="3.40.50.1010">
    <property type="entry name" value="5'-nuclease"/>
    <property type="match status" value="1"/>
</dbReference>
<reference evidence="3" key="4">
    <citation type="submission" date="2025-09" db="UniProtKB">
        <authorList>
            <consortium name="Ensembl"/>
        </authorList>
    </citation>
    <scope>IDENTIFICATION</scope>
</reference>
<reference evidence="3" key="2">
    <citation type="submission" date="2020-02" db="EMBL/GenBank/DDBJ databases">
        <title>Esox lucius (northern pike) genome, fEsoLuc1, primary haplotype.</title>
        <authorList>
            <person name="Myers G."/>
            <person name="Karagic N."/>
            <person name="Meyer A."/>
            <person name="Pippel M."/>
            <person name="Reichard M."/>
            <person name="Winkler S."/>
            <person name="Tracey A."/>
            <person name="Sims Y."/>
            <person name="Howe K."/>
            <person name="Rhie A."/>
            <person name="Formenti G."/>
            <person name="Durbin R."/>
            <person name="Fedrigo O."/>
            <person name="Jarvis E.D."/>
        </authorList>
    </citation>
    <scope>NUCLEOTIDE SEQUENCE [LARGE SCALE GENOMIC DNA]</scope>
</reference>
<dbReference type="InParanoid" id="A0A3P8XH29"/>
<evidence type="ECO:0000256" key="1">
    <source>
        <dbReference type="ARBA" id="ARBA00007398"/>
    </source>
</evidence>
<dbReference type="Bgee" id="ENSELUG00000003769">
    <property type="expression patterns" value="Expressed in stomach and 12 other cell types or tissues"/>
</dbReference>
<evidence type="ECO:0008006" key="5">
    <source>
        <dbReference type="Google" id="ProtNLM"/>
    </source>
</evidence>
<dbReference type="FunCoup" id="A0A3P8XH29">
    <property type="interactions" value="1"/>
</dbReference>
<reference evidence="4" key="1">
    <citation type="journal article" date="2014" name="PLoS ONE">
        <title>The genome and linkage map of the northern pike (Esox lucius): conserved synteny revealed between the salmonid sister group and the Neoteleostei.</title>
        <authorList>
            <person name="Rondeau E.B."/>
            <person name="Minkley D.R."/>
            <person name="Leong J.S."/>
            <person name="Messmer A.M."/>
            <person name="Jantzen J.R."/>
            <person name="von Schalburg K.R."/>
            <person name="Lemon C."/>
            <person name="Bird N.H."/>
            <person name="Koop B.F."/>
        </authorList>
    </citation>
    <scope>NUCLEOTIDE SEQUENCE</scope>
</reference>
<sequence length="693" mass="78249">MGVPGLTSFIEGERNILKDVHFRNSKLIIDGCILYNFLYFNSNLDQSHGGDYDAFEGRIHKFFQALKDCSIDPYVVLDGGSNSNNSKLETFKQQAQSNINSASHLSRGLHGRGSLLPTLVNQVFKQILASLSVPMAQCTDEAVQEIASLAHRWNCPVLSNDSDFYIFNIKAGFLPISHFQWQNVSVNKTCSQKCIPCKRYTTRSFCRYFNINKQLLPVFAAVVGNDYVSLRNMGIFLRWEDHTSVEGRFAHFNGLLSWLASFQGQEEALDSVLKRIDHSYNRQKMSLARSGLSLAIEEYKVPSGFLESFFSSGVAPGPCRLPVPHRVLPDWTLLPLMKGRLPSCIVDVLQMRRQIMGTQVEDLRMPSGNITSRPIRQVLYGLLLAGRRECQSSDGPPVEYVEEYDREGMNLTSSMVEAVLPSASEQLQLDTLHRAPHSVRCEVFLETLGVSSSSLSGVPPHLRLPVAVTCYWLRHAHPQPDKPLLEALLLGLVYGVLRKQRKIQRAKRPERQLFERLIWHIKKSTGSPDLVVAHSYSQWQCCLKDSIHLNQLLSLPLPEPQCAWLYKGTLVHQLEAKLRGTMTPDSLLVECHSFEQLYRAMLRAIHKSHAAGLKSKVSGAIPPSLKKPQDDLMARMQVLALEEDDSGAEGGENPKQEDDVGWTLVRTRHKTKKRYNQSQNPEFSQKQGRISWE</sequence>
<dbReference type="PANTHER" id="PTHR15665">
    <property type="entry name" value="ASTEROID PROTEIN"/>
    <property type="match status" value="1"/>
</dbReference>
<comment type="similarity">
    <text evidence="1">Belongs to the asteroid family.</text>
</comment>
<name>A0A3P8XH29_ESOLU</name>
<feature type="compositionally biased region" description="Polar residues" evidence="2">
    <location>
        <begin position="676"/>
        <end position="693"/>
    </location>
</feature>
<keyword evidence="4" id="KW-1185">Reference proteome</keyword>
<reference evidence="3" key="3">
    <citation type="submission" date="2025-08" db="UniProtKB">
        <authorList>
            <consortium name="Ensembl"/>
        </authorList>
    </citation>
    <scope>IDENTIFICATION</scope>
</reference>
<protein>
    <recommendedName>
        <fullName evidence="5">Asteroid domain-containing protein</fullName>
    </recommendedName>
</protein>